<dbReference type="InterPro" id="IPR003439">
    <property type="entry name" value="ABC_transporter-like_ATP-bd"/>
</dbReference>
<sequence length="593" mass="66360">MMYAGKQPRGKNDGSQKAKNRKYVIKRLWDYLTFYKWRLILAIFLTIVANLLSLIGPFLTGRTISAMENGVDFDQVFLYASLMVVFYLISSILNYTLSIAMVRISQSVVYKMRNDVFDKLNKVPVSFFDNNQTGDIISKISYDIDTINTSLATDVISIFTSIITVVISFIMMLIMSPILSLVFLITIPLSFLFTKTLSGIVKKKYRLRNAKLGELNGYAEEMITGQKTVQSYVSESAVLNRFDAINDEASDASYKAGYYSTMVGPTVNFISNLSVTLVGVFGGLLYFRGQIDLGKLTSFTLYSRRFSGPINQMSSILADIQSALAAAERVFGLIDLKEEVADLKDAEAYEDVSGEIVFNQVNFSYDKKNPIIQNLSFKAQHGQVVAIVGPTGAGKTTLVNLLMRFYDVDSGEILADGKNIQTYTRTSLRKAFSMVLQDTWLFTGSIADNIAYGNGDVTRDEIIEAAKRAKIHHFIEALPNGYDTELTDEGLNISKGQKQLLVIARAMLSKTKMLILDEATSNVDTQTEIHIQQAMLHLMENKTTFVIAHRLSTIQNADLILVIKDGNIVEQGKHDDLIQKQGFYQKLYISQFE</sequence>
<comment type="similarity">
    <text evidence="2">Belongs to the ABC transporter superfamily.</text>
</comment>
<dbReference type="PROSITE" id="PS00211">
    <property type="entry name" value="ABC_TRANSPORTER_1"/>
    <property type="match status" value="1"/>
</dbReference>
<organism evidence="11 12">
    <name type="scientific">Paracholeplasma vituli</name>
    <dbReference type="NCBI Taxonomy" id="69473"/>
    <lineage>
        <taxon>Bacteria</taxon>
        <taxon>Bacillati</taxon>
        <taxon>Mycoplasmatota</taxon>
        <taxon>Mollicutes</taxon>
        <taxon>Acholeplasmatales</taxon>
        <taxon>Acholeplasmataceae</taxon>
        <taxon>Paracholeplasma</taxon>
    </lineage>
</organism>
<evidence type="ECO:0000256" key="4">
    <source>
        <dbReference type="ARBA" id="ARBA00022741"/>
    </source>
</evidence>
<keyword evidence="7 8" id="KW-0472">Membrane</keyword>
<evidence type="ECO:0000313" key="11">
    <source>
        <dbReference type="EMBL" id="MCU0104508.1"/>
    </source>
</evidence>
<dbReference type="CDD" id="cd18547">
    <property type="entry name" value="ABC_6TM_Tm288_like"/>
    <property type="match status" value="1"/>
</dbReference>
<dbReference type="EMBL" id="JAOEGN010000003">
    <property type="protein sequence ID" value="MCU0104508.1"/>
    <property type="molecule type" value="Genomic_DNA"/>
</dbReference>
<accession>A0ABT2PUW9</accession>
<dbReference type="SMART" id="SM00382">
    <property type="entry name" value="AAA"/>
    <property type="match status" value="1"/>
</dbReference>
<evidence type="ECO:0000259" key="9">
    <source>
        <dbReference type="PROSITE" id="PS50893"/>
    </source>
</evidence>
<dbReference type="Gene3D" id="3.40.50.300">
    <property type="entry name" value="P-loop containing nucleotide triphosphate hydrolases"/>
    <property type="match status" value="1"/>
</dbReference>
<evidence type="ECO:0000256" key="7">
    <source>
        <dbReference type="ARBA" id="ARBA00023136"/>
    </source>
</evidence>
<evidence type="ECO:0000256" key="6">
    <source>
        <dbReference type="ARBA" id="ARBA00022989"/>
    </source>
</evidence>
<dbReference type="Gene3D" id="1.20.1560.10">
    <property type="entry name" value="ABC transporter type 1, transmembrane domain"/>
    <property type="match status" value="1"/>
</dbReference>
<evidence type="ECO:0000256" key="8">
    <source>
        <dbReference type="SAM" id="Phobius"/>
    </source>
</evidence>
<feature type="transmembrane region" description="Helical" evidence="8">
    <location>
        <begin position="269"/>
        <end position="287"/>
    </location>
</feature>
<evidence type="ECO:0000256" key="3">
    <source>
        <dbReference type="ARBA" id="ARBA00022692"/>
    </source>
</evidence>
<dbReference type="Pfam" id="PF00005">
    <property type="entry name" value="ABC_tran"/>
    <property type="match status" value="1"/>
</dbReference>
<reference evidence="12" key="1">
    <citation type="submission" date="2023-07" db="EMBL/GenBank/DDBJ databases">
        <title>Novel Mycoplasma species identified in domestic and wild animals.</title>
        <authorList>
            <person name="Volokhov D.V."/>
            <person name="Furtak V.A."/>
            <person name="Zagorodnyaya T.A."/>
        </authorList>
    </citation>
    <scope>NUCLEOTIDE SEQUENCE [LARGE SCALE GENOMIC DNA]</scope>
    <source>
        <strain evidence="12">92-19</strain>
    </source>
</reference>
<dbReference type="InterPro" id="IPR011527">
    <property type="entry name" value="ABC1_TM_dom"/>
</dbReference>
<keyword evidence="4" id="KW-0547">Nucleotide-binding</keyword>
<feature type="transmembrane region" description="Helical" evidence="8">
    <location>
        <begin position="37"/>
        <end position="56"/>
    </location>
</feature>
<keyword evidence="3 8" id="KW-0812">Transmembrane</keyword>
<dbReference type="InterPro" id="IPR039421">
    <property type="entry name" value="Type_1_exporter"/>
</dbReference>
<name>A0ABT2PUW9_9MOLU</name>
<feature type="transmembrane region" description="Helical" evidence="8">
    <location>
        <begin position="155"/>
        <end position="175"/>
    </location>
</feature>
<dbReference type="InterPro" id="IPR017871">
    <property type="entry name" value="ABC_transporter-like_CS"/>
</dbReference>
<gene>
    <name evidence="11" type="ORF">N7603_02440</name>
</gene>
<evidence type="ECO:0000259" key="10">
    <source>
        <dbReference type="PROSITE" id="PS50929"/>
    </source>
</evidence>
<keyword evidence="6 8" id="KW-1133">Transmembrane helix</keyword>
<dbReference type="InterPro" id="IPR003593">
    <property type="entry name" value="AAA+_ATPase"/>
</dbReference>
<dbReference type="PROSITE" id="PS50929">
    <property type="entry name" value="ABC_TM1F"/>
    <property type="match status" value="1"/>
</dbReference>
<dbReference type="PROSITE" id="PS50893">
    <property type="entry name" value="ABC_TRANSPORTER_2"/>
    <property type="match status" value="1"/>
</dbReference>
<evidence type="ECO:0000256" key="5">
    <source>
        <dbReference type="ARBA" id="ARBA00022840"/>
    </source>
</evidence>
<dbReference type="RefSeq" id="WP_262095743.1">
    <property type="nucleotide sequence ID" value="NZ_JAOEGN010000003.1"/>
</dbReference>
<comment type="caution">
    <text evidence="11">The sequence shown here is derived from an EMBL/GenBank/DDBJ whole genome shotgun (WGS) entry which is preliminary data.</text>
</comment>
<dbReference type="Proteomes" id="UP001209076">
    <property type="component" value="Unassembled WGS sequence"/>
</dbReference>
<dbReference type="GO" id="GO:0005524">
    <property type="term" value="F:ATP binding"/>
    <property type="evidence" value="ECO:0007669"/>
    <property type="project" value="UniProtKB-KW"/>
</dbReference>
<feature type="transmembrane region" description="Helical" evidence="8">
    <location>
        <begin position="181"/>
        <end position="201"/>
    </location>
</feature>
<dbReference type="PANTHER" id="PTHR43394:SF1">
    <property type="entry name" value="ATP-BINDING CASSETTE SUB-FAMILY B MEMBER 10, MITOCHONDRIAL"/>
    <property type="match status" value="1"/>
</dbReference>
<dbReference type="Pfam" id="PF00664">
    <property type="entry name" value="ABC_membrane"/>
    <property type="match status" value="1"/>
</dbReference>
<proteinExistence type="inferred from homology"/>
<dbReference type="PANTHER" id="PTHR43394">
    <property type="entry name" value="ATP-DEPENDENT PERMEASE MDL1, MITOCHONDRIAL"/>
    <property type="match status" value="1"/>
</dbReference>
<keyword evidence="5 11" id="KW-0067">ATP-binding</keyword>
<evidence type="ECO:0000256" key="2">
    <source>
        <dbReference type="ARBA" id="ARBA00005417"/>
    </source>
</evidence>
<evidence type="ECO:0000313" key="12">
    <source>
        <dbReference type="Proteomes" id="UP001209076"/>
    </source>
</evidence>
<comment type="subcellular location">
    <subcellularLocation>
        <location evidence="1">Cell membrane</location>
        <topology evidence="1">Multi-pass membrane protein</topology>
    </subcellularLocation>
</comment>
<protein>
    <submittedName>
        <fullName evidence="11">ABC transporter ATP-binding protein/permease</fullName>
    </submittedName>
</protein>
<dbReference type="SUPFAM" id="SSF52540">
    <property type="entry name" value="P-loop containing nucleoside triphosphate hydrolases"/>
    <property type="match status" value="1"/>
</dbReference>
<keyword evidence="12" id="KW-1185">Reference proteome</keyword>
<dbReference type="InterPro" id="IPR036640">
    <property type="entry name" value="ABC1_TM_sf"/>
</dbReference>
<feature type="transmembrane region" description="Helical" evidence="8">
    <location>
        <begin position="76"/>
        <end position="97"/>
    </location>
</feature>
<evidence type="ECO:0000256" key="1">
    <source>
        <dbReference type="ARBA" id="ARBA00004651"/>
    </source>
</evidence>
<dbReference type="InterPro" id="IPR027417">
    <property type="entry name" value="P-loop_NTPase"/>
</dbReference>
<dbReference type="SUPFAM" id="SSF90123">
    <property type="entry name" value="ABC transporter transmembrane region"/>
    <property type="match status" value="1"/>
</dbReference>
<dbReference type="CDD" id="cd03254">
    <property type="entry name" value="ABCC_Glucan_exporter_like"/>
    <property type="match status" value="1"/>
</dbReference>
<feature type="domain" description="ABC transmembrane type-1" evidence="10">
    <location>
        <begin position="40"/>
        <end position="322"/>
    </location>
</feature>
<feature type="domain" description="ABC transporter" evidence="9">
    <location>
        <begin position="356"/>
        <end position="590"/>
    </location>
</feature>